<evidence type="ECO:0000256" key="3">
    <source>
        <dbReference type="ARBA" id="ARBA00022448"/>
    </source>
</evidence>
<evidence type="ECO:0000313" key="12">
    <source>
        <dbReference type="EMBL" id="AEH88357.1"/>
    </source>
</evidence>
<dbReference type="eggNOG" id="COG0810">
    <property type="taxonomic scope" value="Bacteria"/>
</dbReference>
<dbReference type="GO" id="GO:0015031">
    <property type="term" value="P:protein transport"/>
    <property type="evidence" value="ECO:0007669"/>
    <property type="project" value="UniProtKB-KW"/>
</dbReference>
<evidence type="ECO:0000256" key="8">
    <source>
        <dbReference type="ARBA" id="ARBA00022989"/>
    </source>
</evidence>
<evidence type="ECO:0000256" key="4">
    <source>
        <dbReference type="ARBA" id="ARBA00022475"/>
    </source>
</evidence>
<dbReference type="STRING" id="536019.Mesop_3919"/>
<feature type="compositionally biased region" description="Polar residues" evidence="10">
    <location>
        <begin position="164"/>
        <end position="181"/>
    </location>
</feature>
<comment type="subcellular location">
    <subcellularLocation>
        <location evidence="1">Cell inner membrane</location>
        <topology evidence="1">Single-pass membrane protein</topology>
        <orientation evidence="1">Periplasmic side</orientation>
    </subcellularLocation>
</comment>
<name>F7Y3G4_MESOW</name>
<keyword evidence="5" id="KW-0997">Cell inner membrane</keyword>
<feature type="region of interest" description="Disordered" evidence="10">
    <location>
        <begin position="58"/>
        <end position="248"/>
    </location>
</feature>
<dbReference type="InterPro" id="IPR051045">
    <property type="entry name" value="TonB-dependent_transducer"/>
</dbReference>
<keyword evidence="8" id="KW-1133">Transmembrane helix</keyword>
<dbReference type="KEGG" id="mop:Mesop_3919"/>
<keyword evidence="9" id="KW-0472">Membrane</keyword>
<protein>
    <submittedName>
        <fullName evidence="12">TonB family protein</fullName>
    </submittedName>
</protein>
<feature type="compositionally biased region" description="Low complexity" evidence="10">
    <location>
        <begin position="208"/>
        <end position="217"/>
    </location>
</feature>
<dbReference type="GO" id="GO:0055085">
    <property type="term" value="P:transmembrane transport"/>
    <property type="evidence" value="ECO:0007669"/>
    <property type="project" value="InterPro"/>
</dbReference>
<reference evidence="12 13" key="1">
    <citation type="submission" date="2010-10" db="EMBL/GenBank/DDBJ databases">
        <title>Complete sequence of Mesorhizobium opportunistum WSM2075.</title>
        <authorList>
            <consortium name="US DOE Joint Genome Institute"/>
            <person name="Lucas S."/>
            <person name="Copeland A."/>
            <person name="Lapidus A."/>
            <person name="Cheng J.-F."/>
            <person name="Bruce D."/>
            <person name="Goodwin L."/>
            <person name="Pitluck S."/>
            <person name="Chertkov O."/>
            <person name="Misra M."/>
            <person name="Detter J.C."/>
            <person name="Han C."/>
            <person name="Tapia R."/>
            <person name="Land M."/>
            <person name="Hauser L."/>
            <person name="Kyrpides N."/>
            <person name="Ovchinnikova G."/>
            <person name="Mavrommatis K.M."/>
            <person name="Tiwari R.P."/>
            <person name="Howieson J.G."/>
            <person name="O'Hara G.W."/>
            <person name="Nandasena K.G."/>
            <person name="Woyke T."/>
        </authorList>
    </citation>
    <scope>NUCLEOTIDE SEQUENCE [LARGE SCALE GENOMIC DNA]</scope>
    <source>
        <strain evidence="13">LMG 24607 / HAMBI 3007 / WSM2075</strain>
    </source>
</reference>
<keyword evidence="3" id="KW-0813">Transport</keyword>
<feature type="compositionally biased region" description="Basic and acidic residues" evidence="10">
    <location>
        <begin position="218"/>
        <end position="231"/>
    </location>
</feature>
<evidence type="ECO:0000259" key="11">
    <source>
        <dbReference type="PROSITE" id="PS52015"/>
    </source>
</evidence>
<proteinExistence type="inferred from homology"/>
<dbReference type="Gene3D" id="3.30.1150.10">
    <property type="match status" value="1"/>
</dbReference>
<dbReference type="HOGENOM" id="CLU_857389_0_0_5"/>
<dbReference type="AlphaFoldDB" id="F7Y3G4"/>
<organism evidence="12 13">
    <name type="scientific">Mesorhizobium opportunistum (strain LMG 24607 / HAMBI 3007 / WSM2075)</name>
    <dbReference type="NCBI Taxonomy" id="536019"/>
    <lineage>
        <taxon>Bacteria</taxon>
        <taxon>Pseudomonadati</taxon>
        <taxon>Pseudomonadota</taxon>
        <taxon>Alphaproteobacteria</taxon>
        <taxon>Hyphomicrobiales</taxon>
        <taxon>Phyllobacteriaceae</taxon>
        <taxon>Mesorhizobium</taxon>
    </lineage>
</organism>
<evidence type="ECO:0000256" key="6">
    <source>
        <dbReference type="ARBA" id="ARBA00022692"/>
    </source>
</evidence>
<evidence type="ECO:0000256" key="1">
    <source>
        <dbReference type="ARBA" id="ARBA00004383"/>
    </source>
</evidence>
<dbReference type="GO" id="GO:0031992">
    <property type="term" value="F:energy transducer activity"/>
    <property type="evidence" value="ECO:0007669"/>
    <property type="project" value="TreeGrafter"/>
</dbReference>
<dbReference type="Proteomes" id="UP000001623">
    <property type="component" value="Chromosome"/>
</dbReference>
<evidence type="ECO:0000256" key="10">
    <source>
        <dbReference type="SAM" id="MobiDB-lite"/>
    </source>
</evidence>
<dbReference type="SUPFAM" id="SSF74653">
    <property type="entry name" value="TolA/TonB C-terminal domain"/>
    <property type="match status" value="1"/>
</dbReference>
<dbReference type="InterPro" id="IPR037682">
    <property type="entry name" value="TonB_C"/>
</dbReference>
<evidence type="ECO:0000256" key="7">
    <source>
        <dbReference type="ARBA" id="ARBA00022927"/>
    </source>
</evidence>
<dbReference type="PANTHER" id="PTHR33446:SF2">
    <property type="entry name" value="PROTEIN TONB"/>
    <property type="match status" value="1"/>
</dbReference>
<dbReference type="GO" id="GO:0098797">
    <property type="term" value="C:plasma membrane protein complex"/>
    <property type="evidence" value="ECO:0007669"/>
    <property type="project" value="TreeGrafter"/>
</dbReference>
<feature type="domain" description="TonB C-terminal" evidence="11">
    <location>
        <begin position="251"/>
        <end position="340"/>
    </location>
</feature>
<keyword evidence="4" id="KW-1003">Cell membrane</keyword>
<evidence type="ECO:0000256" key="5">
    <source>
        <dbReference type="ARBA" id="ARBA00022519"/>
    </source>
</evidence>
<evidence type="ECO:0000256" key="2">
    <source>
        <dbReference type="ARBA" id="ARBA00006555"/>
    </source>
</evidence>
<evidence type="ECO:0000256" key="9">
    <source>
        <dbReference type="ARBA" id="ARBA00023136"/>
    </source>
</evidence>
<gene>
    <name evidence="12" type="ordered locus">Mesop_3919</name>
</gene>
<comment type="similarity">
    <text evidence="2">Belongs to the TonB family.</text>
</comment>
<dbReference type="InterPro" id="IPR006260">
    <property type="entry name" value="TonB/TolA_C"/>
</dbReference>
<dbReference type="EMBL" id="CP002279">
    <property type="protein sequence ID" value="AEH88357.1"/>
    <property type="molecule type" value="Genomic_DNA"/>
</dbReference>
<dbReference type="PANTHER" id="PTHR33446">
    <property type="entry name" value="PROTEIN TONB-RELATED"/>
    <property type="match status" value="1"/>
</dbReference>
<dbReference type="PROSITE" id="PS52015">
    <property type="entry name" value="TONB_CTD"/>
    <property type="match status" value="1"/>
</dbReference>
<dbReference type="NCBIfam" id="TIGR01352">
    <property type="entry name" value="tonB_Cterm"/>
    <property type="match status" value="1"/>
</dbReference>
<keyword evidence="7" id="KW-0653">Protein transport</keyword>
<feature type="compositionally biased region" description="Basic and acidic residues" evidence="10">
    <location>
        <begin position="61"/>
        <end position="76"/>
    </location>
</feature>
<sequence length="340" mass="35279">MQDISPLPDASAELAIKPIEPLALVGPTAGTGKWATAIVISGLLHAAVAAAFLISSSGSFDSRDSVQPEGSDRVGDKIAGSALDKDPAAVNVKLVPSPPPAKPEPARAVRPVPPTKPSQPEQETVTHAPEPVRDAAKQASEPSPEPAKQSVATPDILMAATPRPDNQSVAAENMTAKTETPVQPGVQAETVEMPVAVPDQPPIPSARPTPAAAPSTTADEKRGTADGRDELAQAASKGKKQKEAGRDAEFSYRSDVIRKLSRVNRSVPPSVQLTARNNAVVTFVIGSRGGIDELRILQSSGSPNFDQTALGIVRKAAPFPPIPPQAASSSLEFEAEIGPF</sequence>
<keyword evidence="6" id="KW-0812">Transmembrane</keyword>
<dbReference type="RefSeq" id="WP_013895039.1">
    <property type="nucleotide sequence ID" value="NC_015675.1"/>
</dbReference>
<accession>F7Y3G4</accession>
<dbReference type="Pfam" id="PF13103">
    <property type="entry name" value="TonB_2"/>
    <property type="match status" value="1"/>
</dbReference>
<evidence type="ECO:0000313" key="13">
    <source>
        <dbReference type="Proteomes" id="UP000001623"/>
    </source>
</evidence>